<feature type="chain" id="PRO_5017535866" description="GWxTD domain-containing protein" evidence="2">
    <location>
        <begin position="31"/>
        <end position="606"/>
    </location>
</feature>
<dbReference type="Proteomes" id="UP000264071">
    <property type="component" value="Unassembled WGS sequence"/>
</dbReference>
<organism evidence="3 4">
    <name type="scientific">Gemmatimonas aurantiaca</name>
    <dbReference type="NCBI Taxonomy" id="173480"/>
    <lineage>
        <taxon>Bacteria</taxon>
        <taxon>Pseudomonadati</taxon>
        <taxon>Gemmatimonadota</taxon>
        <taxon>Gemmatimonadia</taxon>
        <taxon>Gemmatimonadales</taxon>
        <taxon>Gemmatimonadaceae</taxon>
        <taxon>Gemmatimonas</taxon>
    </lineage>
</organism>
<evidence type="ECO:0000313" key="4">
    <source>
        <dbReference type="Proteomes" id="UP000264071"/>
    </source>
</evidence>
<sequence>MNQNYSKKCAPRRLMTVTALAAFLFAPASASLFAQAGAAASANSPAADSARSAARAADPLRGTPSTITSAGNEARTQQDAFERSHRLGLRFYNGGADATCEVALGRICYWNNNGDVPPPAERADARLEREALLEVLAKAQRENPKDDWVNGMRVRYAIEGGQAEVGLEAARACGGTDWWCAALQGLALHNLNRHVDASAAFGRALAAMPEAQRCAWDDLTLWLDPAMHANYKALGCSGRGAENARVFRLGQPLWMLPGNDLQNEWYSRFTMSRVHSLGRLPYDMQWGDDLLESQLRYGWPTAWSVQNGGAADPRPPQVVGHEPTPSYDFMAVPSGIGSPTQATAKDWEPTRKKARMRYSTRYAAGYGALPHQFARFLRGGDTTILAGGYRLMRDLEMGRAPYTAALTLDGFDGRAPLQVVRDSAPANSALLVPFSSTMLASVEVLAPVGKRAARVRNTVSPLPRETRLSDYLLLQRGDPSPTPTLERNATQAYGSTEIEGGTTIGIYWEMYRQASPSAPLQVSLRATRLGASFFQRLGSSIGLSKALTPVSIKYNDNGRPDGGAGRSLTLNFPSVPSGDYQLTLMVSGAGVTDSTTQVVRVNSGNK</sequence>
<reference evidence="3 4" key="1">
    <citation type="journal article" date="2018" name="Nat. Biotechnol.">
        <title>A standardized bacterial taxonomy based on genome phylogeny substantially revises the tree of life.</title>
        <authorList>
            <person name="Parks D.H."/>
            <person name="Chuvochina M."/>
            <person name="Waite D.W."/>
            <person name="Rinke C."/>
            <person name="Skarshewski A."/>
            <person name="Chaumeil P.A."/>
            <person name="Hugenholtz P."/>
        </authorList>
    </citation>
    <scope>NUCLEOTIDE SEQUENCE [LARGE SCALE GENOMIC DNA]</scope>
    <source>
        <strain evidence="3">UBA8844</strain>
    </source>
</reference>
<evidence type="ECO:0000313" key="3">
    <source>
        <dbReference type="EMBL" id="HCT58315.1"/>
    </source>
</evidence>
<name>A0A3D4VB20_9BACT</name>
<evidence type="ECO:0000256" key="1">
    <source>
        <dbReference type="SAM" id="MobiDB-lite"/>
    </source>
</evidence>
<feature type="signal peptide" evidence="2">
    <location>
        <begin position="1"/>
        <end position="30"/>
    </location>
</feature>
<accession>A0A3D4VB20</accession>
<gene>
    <name evidence="3" type="ORF">DGD08_14015</name>
</gene>
<feature type="compositionally biased region" description="Polar residues" evidence="1">
    <location>
        <begin position="63"/>
        <end position="78"/>
    </location>
</feature>
<dbReference type="EMBL" id="DPIY01000010">
    <property type="protein sequence ID" value="HCT58315.1"/>
    <property type="molecule type" value="Genomic_DNA"/>
</dbReference>
<feature type="compositionally biased region" description="Low complexity" evidence="1">
    <location>
        <begin position="50"/>
        <end position="61"/>
    </location>
</feature>
<proteinExistence type="predicted"/>
<comment type="caution">
    <text evidence="3">The sequence shown here is derived from an EMBL/GenBank/DDBJ whole genome shotgun (WGS) entry which is preliminary data.</text>
</comment>
<evidence type="ECO:0008006" key="5">
    <source>
        <dbReference type="Google" id="ProtNLM"/>
    </source>
</evidence>
<dbReference type="AlphaFoldDB" id="A0A3D4VB20"/>
<protein>
    <recommendedName>
        <fullName evidence="5">GWxTD domain-containing protein</fullName>
    </recommendedName>
</protein>
<keyword evidence="2" id="KW-0732">Signal</keyword>
<feature type="region of interest" description="Disordered" evidence="1">
    <location>
        <begin position="50"/>
        <end position="78"/>
    </location>
</feature>
<evidence type="ECO:0000256" key="2">
    <source>
        <dbReference type="SAM" id="SignalP"/>
    </source>
</evidence>